<keyword evidence="2" id="KW-1185">Reference proteome</keyword>
<dbReference type="InterPro" id="IPR027417">
    <property type="entry name" value="P-loop_NTPase"/>
</dbReference>
<dbReference type="Proteomes" id="UP001300496">
    <property type="component" value="Unassembled WGS sequence"/>
</dbReference>
<evidence type="ECO:0000313" key="1">
    <source>
        <dbReference type="EMBL" id="MCT9001594.1"/>
    </source>
</evidence>
<organism evidence="1 2">
    <name type="scientific">Microbacterium memoriense</name>
    <dbReference type="NCBI Taxonomy" id="2978350"/>
    <lineage>
        <taxon>Bacteria</taxon>
        <taxon>Bacillati</taxon>
        <taxon>Actinomycetota</taxon>
        <taxon>Actinomycetes</taxon>
        <taxon>Micrococcales</taxon>
        <taxon>Microbacteriaceae</taxon>
        <taxon>Microbacterium</taxon>
    </lineage>
</organism>
<comment type="caution">
    <text evidence="1">The sequence shown here is derived from an EMBL/GenBank/DDBJ whole genome shotgun (WGS) entry which is preliminary data.</text>
</comment>
<gene>
    <name evidence="1" type="ORF">N4R40_04325</name>
</gene>
<sequence length="191" mass="20437">MPSSADLTFAAALSAAADDIVAALGSASAFAPITLIDGRSGSGKSTLAADLVARSRGRLQLIALDDLYPGWDGLAAGAEEALKRVIAPHATGHSATWRRWDWALGRRAEAHTVDPDRPLLVEGAGLLTAETAALADVTVWLEAPASSRKRRALDRDGETYRPHWDQWAAQETVHLAQHRPQSHAMFVFAMP</sequence>
<dbReference type="SUPFAM" id="SSF52540">
    <property type="entry name" value="P-loop containing nucleoside triphosphate hydrolases"/>
    <property type="match status" value="1"/>
</dbReference>
<protein>
    <recommendedName>
        <fullName evidence="3">ATP-binding protein</fullName>
    </recommendedName>
</protein>
<dbReference type="RefSeq" id="WP_261606123.1">
    <property type="nucleotide sequence ID" value="NZ_JAODOR010000004.1"/>
</dbReference>
<evidence type="ECO:0008006" key="3">
    <source>
        <dbReference type="Google" id="ProtNLM"/>
    </source>
</evidence>
<accession>A0ABT2PAG5</accession>
<name>A0ABT2PAG5_9MICO</name>
<dbReference type="EMBL" id="JAODOR010000004">
    <property type="protein sequence ID" value="MCT9001594.1"/>
    <property type="molecule type" value="Genomic_DNA"/>
</dbReference>
<reference evidence="1 2" key="1">
    <citation type="journal article" date="2024" name="Int. J. Syst. Evol. Microbiol.">
        <title>Microbacterium memoriense sp. nov., a member of the Actinomycetota from marine beach sediment of the north coast of Portugal.</title>
        <authorList>
            <person name="Santos J.D.N.D."/>
            <person name="Klimek D."/>
            <person name="Calusinska M."/>
            <person name="Lobo-da-Cunha A."/>
            <person name="Catita J."/>
            <person name="Goncalves H."/>
            <person name="Gonzalez I."/>
            <person name="Lage O.M."/>
        </authorList>
    </citation>
    <scope>NUCLEOTIDE SEQUENCE [LARGE SCALE GENOMIC DNA]</scope>
    <source>
        <strain evidence="1 2">PMIC_1C1B</strain>
    </source>
</reference>
<proteinExistence type="predicted"/>
<dbReference type="Gene3D" id="3.40.50.300">
    <property type="entry name" value="P-loop containing nucleotide triphosphate hydrolases"/>
    <property type="match status" value="1"/>
</dbReference>
<dbReference type="NCBIfam" id="NF005115">
    <property type="entry name" value="PRK06547.1"/>
    <property type="match status" value="1"/>
</dbReference>
<evidence type="ECO:0000313" key="2">
    <source>
        <dbReference type="Proteomes" id="UP001300496"/>
    </source>
</evidence>